<dbReference type="AlphaFoldDB" id="A0A1F4YG57"/>
<organism evidence="9 10">
    <name type="scientific">Candidatus Amesbacteria bacterium RIFCSPHIGHO2_01_FULL_48_32b</name>
    <dbReference type="NCBI Taxonomy" id="1797253"/>
    <lineage>
        <taxon>Bacteria</taxon>
        <taxon>Candidatus Amesiibacteriota</taxon>
    </lineage>
</organism>
<feature type="transmembrane region" description="Helical" evidence="6">
    <location>
        <begin position="193"/>
        <end position="215"/>
    </location>
</feature>
<protein>
    <recommendedName>
        <fullName evidence="7 8">Single cache domain-containing protein</fullName>
    </recommendedName>
</protein>
<evidence type="ECO:0000259" key="7">
    <source>
        <dbReference type="Pfam" id="PF17202"/>
    </source>
</evidence>
<evidence type="ECO:0000256" key="1">
    <source>
        <dbReference type="ARBA" id="ARBA00004651"/>
    </source>
</evidence>
<dbReference type="Proteomes" id="UP000178176">
    <property type="component" value="Unassembled WGS sequence"/>
</dbReference>
<keyword evidence="5 6" id="KW-0472">Membrane</keyword>
<evidence type="ECO:0000256" key="4">
    <source>
        <dbReference type="ARBA" id="ARBA00022989"/>
    </source>
</evidence>
<feature type="transmembrane region" description="Helical" evidence="6">
    <location>
        <begin position="153"/>
        <end position="173"/>
    </location>
</feature>
<evidence type="ECO:0000313" key="10">
    <source>
        <dbReference type="Proteomes" id="UP000178176"/>
    </source>
</evidence>
<gene>
    <name evidence="9" type="ORF">A2876_03675</name>
</gene>
<feature type="transmembrane region" description="Helical" evidence="6">
    <location>
        <begin position="7"/>
        <end position="32"/>
    </location>
</feature>
<feature type="transmembrane region" description="Helical" evidence="6">
    <location>
        <begin position="52"/>
        <end position="69"/>
    </location>
</feature>
<feature type="transmembrane region" description="Helical" evidence="6">
    <location>
        <begin position="120"/>
        <end position="141"/>
    </location>
</feature>
<dbReference type="Gene3D" id="3.30.450.20">
    <property type="entry name" value="PAS domain"/>
    <property type="match status" value="1"/>
</dbReference>
<dbReference type="Pfam" id="PF17203">
    <property type="entry name" value="sCache_3_2"/>
    <property type="match status" value="1"/>
</dbReference>
<name>A0A1F4YG57_9BACT</name>
<dbReference type="InterPro" id="IPR033463">
    <property type="entry name" value="sCache_3"/>
</dbReference>
<evidence type="ECO:0000259" key="8">
    <source>
        <dbReference type="Pfam" id="PF17203"/>
    </source>
</evidence>
<reference evidence="9 10" key="1">
    <citation type="journal article" date="2016" name="Nat. Commun.">
        <title>Thousands of microbial genomes shed light on interconnected biogeochemical processes in an aquifer system.</title>
        <authorList>
            <person name="Anantharaman K."/>
            <person name="Brown C.T."/>
            <person name="Hug L.A."/>
            <person name="Sharon I."/>
            <person name="Castelle C.J."/>
            <person name="Probst A.J."/>
            <person name="Thomas B.C."/>
            <person name="Singh A."/>
            <person name="Wilkins M.J."/>
            <person name="Karaoz U."/>
            <person name="Brodie E.L."/>
            <person name="Williams K.H."/>
            <person name="Hubbard S.S."/>
            <person name="Banfield J.F."/>
        </authorList>
    </citation>
    <scope>NUCLEOTIDE SEQUENCE [LARGE SCALE GENOMIC DNA]</scope>
</reference>
<accession>A0A1F4YG57</accession>
<keyword evidence="3 6" id="KW-0812">Transmembrane</keyword>
<feature type="transmembrane region" description="Helical" evidence="6">
    <location>
        <begin position="81"/>
        <end position="100"/>
    </location>
</feature>
<evidence type="ECO:0000256" key="6">
    <source>
        <dbReference type="SAM" id="Phobius"/>
    </source>
</evidence>
<evidence type="ECO:0000256" key="5">
    <source>
        <dbReference type="ARBA" id="ARBA00023136"/>
    </source>
</evidence>
<sequence>MYLLAQFLLINGHFTLNLLAGLVCFAVAWLYFDAWTGRHDMKEGTKSLGFGLMSLSFVIHATAIEQSLLKTSLLGQDTVMWLTMAFRLAGYGVLVVGQLIDPIQPLPSYRKAKAALILPLGQMSPFAYPVMAVATALLYLHRATVGLENHLKPISWSLFILAISELLGLATLFRGATDVGVANLAAPFGPLWLAEHIVLIISMAVLGKWVWGYLVKRLETQLLMIFTTTTLIVFLVTAIFFSTTAITNSRDETLVNLQTNVRVLGYAIDGMKATLLSDGEVLAQNSEVVAAVLARDRKVLGEIAERAVLAKRQTYLVVVNKEGEILARPDDPDKLGGSVSDEALVKKALGGEGASSIIVTQGAMTPEVSVRSAAPIRSAGEVVGAVVVGTAIDNAFVDGLKAATGLEASVYGDNIRSATTLVAADGKSRWVGILEETTEVKKRVLGEGREFAGAVSVLNVPYYGGYAPLIDVEGKAVGMLFVGMPQVNLLQAAAKSIERTFVVTAFLLILSVFPAYLVSRYIIDQIK</sequence>
<keyword evidence="4 6" id="KW-1133">Transmembrane helix</keyword>
<dbReference type="Pfam" id="PF17202">
    <property type="entry name" value="sCache_3_3"/>
    <property type="match status" value="1"/>
</dbReference>
<evidence type="ECO:0000256" key="3">
    <source>
        <dbReference type="ARBA" id="ARBA00022692"/>
    </source>
</evidence>
<evidence type="ECO:0000256" key="2">
    <source>
        <dbReference type="ARBA" id="ARBA00022475"/>
    </source>
</evidence>
<comment type="subcellular location">
    <subcellularLocation>
        <location evidence="1">Cell membrane</location>
        <topology evidence="1">Multi-pass membrane protein</topology>
    </subcellularLocation>
</comment>
<dbReference type="EMBL" id="MEXH01000003">
    <property type="protein sequence ID" value="OGC92912.1"/>
    <property type="molecule type" value="Genomic_DNA"/>
</dbReference>
<feature type="transmembrane region" description="Helical" evidence="6">
    <location>
        <begin position="222"/>
        <end position="241"/>
    </location>
</feature>
<dbReference type="GO" id="GO:0005886">
    <property type="term" value="C:plasma membrane"/>
    <property type="evidence" value="ECO:0007669"/>
    <property type="project" value="UniProtKB-SubCell"/>
</dbReference>
<comment type="caution">
    <text evidence="9">The sequence shown here is derived from an EMBL/GenBank/DDBJ whole genome shotgun (WGS) entry which is preliminary data.</text>
</comment>
<feature type="domain" description="Single cache" evidence="7">
    <location>
        <begin position="393"/>
        <end position="493"/>
    </location>
</feature>
<proteinExistence type="predicted"/>
<dbReference type="InterPro" id="IPR029151">
    <property type="entry name" value="Sensor-like_sf"/>
</dbReference>
<dbReference type="SUPFAM" id="SSF103190">
    <property type="entry name" value="Sensory domain-like"/>
    <property type="match status" value="2"/>
</dbReference>
<feature type="transmembrane region" description="Helical" evidence="6">
    <location>
        <begin position="501"/>
        <end position="523"/>
    </location>
</feature>
<keyword evidence="2" id="KW-1003">Cell membrane</keyword>
<feature type="domain" description="Single cache" evidence="8">
    <location>
        <begin position="280"/>
        <end position="392"/>
    </location>
</feature>
<evidence type="ECO:0000313" key="9">
    <source>
        <dbReference type="EMBL" id="OGC92912.1"/>
    </source>
</evidence>